<comment type="subcellular location">
    <subcellularLocation>
        <location evidence="1">Cytoplasm</location>
        <location evidence="1">Nucleoid</location>
    </subcellularLocation>
</comment>
<dbReference type="InterPro" id="IPR057240">
    <property type="entry name" value="ParB_dimer_C"/>
</dbReference>
<dbReference type="GO" id="GO:0007059">
    <property type="term" value="P:chromosome segregation"/>
    <property type="evidence" value="ECO:0007669"/>
    <property type="project" value="UniProtKB-KW"/>
</dbReference>
<evidence type="ECO:0000256" key="3">
    <source>
        <dbReference type="ARBA" id="ARBA00022829"/>
    </source>
</evidence>
<evidence type="ECO:0000256" key="4">
    <source>
        <dbReference type="ARBA" id="ARBA00023125"/>
    </source>
</evidence>
<dbReference type="GO" id="GO:0003677">
    <property type="term" value="F:DNA binding"/>
    <property type="evidence" value="ECO:0007669"/>
    <property type="project" value="UniProtKB-KW"/>
</dbReference>
<dbReference type="Pfam" id="PF17762">
    <property type="entry name" value="HTH_ParB"/>
    <property type="match status" value="1"/>
</dbReference>
<dbReference type="InterPro" id="IPR041468">
    <property type="entry name" value="HTH_ParB/Spo0J"/>
</dbReference>
<dbReference type="Proteomes" id="UP000001039">
    <property type="component" value="Chromosome"/>
</dbReference>
<keyword evidence="3" id="KW-0159">Chromosome partition</keyword>
<accession>A0A0H3C244</accession>
<proteinExistence type="inferred from homology"/>
<evidence type="ECO:0000313" key="6">
    <source>
        <dbReference type="EMBL" id="ACI62064.1"/>
    </source>
</evidence>
<evidence type="ECO:0000256" key="1">
    <source>
        <dbReference type="ARBA" id="ARBA00004453"/>
    </source>
</evidence>
<gene>
    <name evidence="6" type="primary">parB</name>
    <name evidence="6" type="ordered locus">Spy49_1822</name>
</gene>
<dbReference type="Pfam" id="PF02195">
    <property type="entry name" value="ParB_N"/>
    <property type="match status" value="1"/>
</dbReference>
<feature type="domain" description="ParB-like N-terminal" evidence="5">
    <location>
        <begin position="17"/>
        <end position="107"/>
    </location>
</feature>
<evidence type="ECO:0000256" key="2">
    <source>
        <dbReference type="ARBA" id="ARBA00006295"/>
    </source>
</evidence>
<dbReference type="FunFam" id="1.10.10.2830:FF:000001">
    <property type="entry name" value="Chromosome partitioning protein ParB"/>
    <property type="match status" value="1"/>
</dbReference>
<dbReference type="HOGENOM" id="CLU_023853_0_1_9"/>
<dbReference type="FunFam" id="3.90.1530.30:FF:000001">
    <property type="entry name" value="Chromosome partitioning protein ParB"/>
    <property type="match status" value="1"/>
</dbReference>
<organism evidence="6 7">
    <name type="scientific">Streptococcus pyogenes serotype M49 (strain NZ131)</name>
    <dbReference type="NCBI Taxonomy" id="471876"/>
    <lineage>
        <taxon>Bacteria</taxon>
        <taxon>Bacillati</taxon>
        <taxon>Bacillota</taxon>
        <taxon>Bacilli</taxon>
        <taxon>Lactobacillales</taxon>
        <taxon>Streptococcaceae</taxon>
        <taxon>Streptococcus</taxon>
    </lineage>
</organism>
<dbReference type="GO" id="GO:0005694">
    <property type="term" value="C:chromosome"/>
    <property type="evidence" value="ECO:0007669"/>
    <property type="project" value="TreeGrafter"/>
</dbReference>
<dbReference type="InterPro" id="IPR003115">
    <property type="entry name" value="ParB_N"/>
</dbReference>
<dbReference type="GO" id="GO:0045881">
    <property type="term" value="P:positive regulation of sporulation resulting in formation of a cellular spore"/>
    <property type="evidence" value="ECO:0007669"/>
    <property type="project" value="TreeGrafter"/>
</dbReference>
<dbReference type="SUPFAM" id="SSF110849">
    <property type="entry name" value="ParB/Sulfiredoxin"/>
    <property type="match status" value="1"/>
</dbReference>
<dbReference type="SMART" id="SM00470">
    <property type="entry name" value="ParB"/>
    <property type="match status" value="1"/>
</dbReference>
<evidence type="ECO:0000313" key="7">
    <source>
        <dbReference type="Proteomes" id="UP000001039"/>
    </source>
</evidence>
<dbReference type="InterPro" id="IPR004437">
    <property type="entry name" value="ParB/RepB/Spo0J"/>
</dbReference>
<protein>
    <submittedName>
        <fullName evidence="6">Chromosome partitioning protein parB</fullName>
    </submittedName>
</protein>
<dbReference type="EMBL" id="CP000829">
    <property type="protein sequence ID" value="ACI62064.1"/>
    <property type="molecule type" value="Genomic_DNA"/>
</dbReference>
<dbReference type="NCBIfam" id="TIGR00180">
    <property type="entry name" value="parB_part"/>
    <property type="match status" value="1"/>
</dbReference>
<dbReference type="InterPro" id="IPR036086">
    <property type="entry name" value="ParB/Sulfiredoxin_sf"/>
</dbReference>
<dbReference type="Pfam" id="PF23552">
    <property type="entry name" value="ParB_C"/>
    <property type="match status" value="1"/>
</dbReference>
<dbReference type="KEGG" id="soz:Spy49_1822"/>
<dbReference type="PANTHER" id="PTHR33375:SF1">
    <property type="entry name" value="CHROMOSOME-PARTITIONING PROTEIN PARB-RELATED"/>
    <property type="match status" value="1"/>
</dbReference>
<dbReference type="GO" id="GO:0009295">
    <property type="term" value="C:nucleoid"/>
    <property type="evidence" value="ECO:0007669"/>
    <property type="project" value="UniProtKB-SubCell"/>
</dbReference>
<reference evidence="6 7" key="1">
    <citation type="journal article" date="2008" name="J. Bacteriol.">
        <title>Genome sequence of a nephritogenic and highly transformable M49 strain of Streptococcus pyogenes.</title>
        <authorList>
            <person name="McShan W.M."/>
            <person name="Ferretti J.J."/>
            <person name="Karasawa T."/>
            <person name="Suvorov A.N."/>
            <person name="Lin S."/>
            <person name="Qin B."/>
            <person name="Jia H."/>
            <person name="Kenton S."/>
            <person name="Najar F."/>
            <person name="Wu H."/>
            <person name="Scott J."/>
            <person name="Roe B.A."/>
            <person name="Savic D.J."/>
        </authorList>
    </citation>
    <scope>NUCLEOTIDE SEQUENCE [LARGE SCALE GENOMIC DNA]</scope>
    <source>
        <strain evidence="6 7">NZ131</strain>
    </source>
</reference>
<keyword evidence="4" id="KW-0238">DNA-binding</keyword>
<dbReference type="SUPFAM" id="SSF109709">
    <property type="entry name" value="KorB DNA-binding domain-like"/>
    <property type="match status" value="1"/>
</dbReference>
<dbReference type="AlphaFoldDB" id="A0A0H3C244"/>
<dbReference type="Gene3D" id="1.10.10.2830">
    <property type="match status" value="1"/>
</dbReference>
<dbReference type="Gene3D" id="3.90.1530.30">
    <property type="match status" value="1"/>
</dbReference>
<dbReference type="CDD" id="cd16393">
    <property type="entry name" value="SPO0J_N"/>
    <property type="match status" value="1"/>
</dbReference>
<comment type="similarity">
    <text evidence="2">Belongs to the ParB family.</text>
</comment>
<sequence>MFLILSRNSLMTKELLIDLPIEDIVTNPYQPRIQFNQRELQDLATSIKSNGLIQPIIVRKSDIFGYELVAGERRLKASKMAGLKKVPAIIKKISTLESMQQAIVENLQRSNLNAIEEAKAYQLLVEKKHMTHDEIAKYMGKSRPYISNTLRLLQLPAPIIKTIEEGKISAGHARALLTLSDDKQQLYLTYKIQNEGLSVRQIEQLVTSTPSSKLSKKTKNIFATSLEKQLAKSLGLSVNMKLTANHSGYLQISFSNDDELNRIINKLK</sequence>
<dbReference type="PANTHER" id="PTHR33375">
    <property type="entry name" value="CHROMOSOME-PARTITIONING PROTEIN PARB-RELATED"/>
    <property type="match status" value="1"/>
</dbReference>
<dbReference type="InterPro" id="IPR050336">
    <property type="entry name" value="Chromosome_partition/occlusion"/>
</dbReference>
<evidence type="ECO:0000259" key="5">
    <source>
        <dbReference type="SMART" id="SM00470"/>
    </source>
</evidence>
<name>A0A0H3C244_STRPZ</name>